<feature type="transmembrane region" description="Helical" evidence="8">
    <location>
        <begin position="182"/>
        <end position="202"/>
    </location>
</feature>
<evidence type="ECO:0000313" key="10">
    <source>
        <dbReference type="EMBL" id="AQG78461.1"/>
    </source>
</evidence>
<feature type="transmembrane region" description="Helical" evidence="8">
    <location>
        <begin position="310"/>
        <end position="338"/>
    </location>
</feature>
<dbReference type="GO" id="GO:1904659">
    <property type="term" value="P:D-glucose transmembrane transport"/>
    <property type="evidence" value="ECO:0007669"/>
    <property type="project" value="InterPro"/>
</dbReference>
<feature type="transmembrane region" description="Helical" evidence="8">
    <location>
        <begin position="231"/>
        <end position="250"/>
    </location>
</feature>
<dbReference type="NCBIfam" id="TIGR01272">
    <property type="entry name" value="gluP"/>
    <property type="match status" value="1"/>
</dbReference>
<evidence type="ECO:0000256" key="8">
    <source>
        <dbReference type="SAM" id="Phobius"/>
    </source>
</evidence>
<dbReference type="OrthoDB" id="9795150at2"/>
<name>A0A1P9WSV1_9BACT</name>
<dbReference type="PANTHER" id="PTHR43702:SF12">
    <property type="entry name" value="N-ACETYL GLUCOSAMINE TRANSPORTER NAGP"/>
    <property type="match status" value="1"/>
</dbReference>
<dbReference type="InterPro" id="IPR005964">
    <property type="entry name" value="Glc/Gal_transptr_bac"/>
</dbReference>
<dbReference type="AlphaFoldDB" id="A0A1P9WSV1"/>
<dbReference type="InterPro" id="IPR011701">
    <property type="entry name" value="MFS"/>
</dbReference>
<keyword evidence="11" id="KW-1185">Reference proteome</keyword>
<feature type="transmembrane region" description="Helical" evidence="8">
    <location>
        <begin position="104"/>
        <end position="123"/>
    </location>
</feature>
<dbReference type="GO" id="GO:0005886">
    <property type="term" value="C:plasma membrane"/>
    <property type="evidence" value="ECO:0007669"/>
    <property type="project" value="UniProtKB-SubCell"/>
</dbReference>
<feature type="transmembrane region" description="Helical" evidence="8">
    <location>
        <begin position="278"/>
        <end position="298"/>
    </location>
</feature>
<sequence>MTPTATPPKSQNYTGPLLIIGALFFVFGFVTWVNSVLIAFFKQAFDLSTVGSNLVAFAFFISYTVMAIPSSAVLKRTGFKNGMSLGLLTMAIGTLIFVPAANAVSYPLFLVGLFLIGIGLTVLQTASNPYATILGPRESAAQRISFLGIANKLAGIISQRVFGGILLTGTSVAVGAESLQKVVQPYLILTGVLVVLAGLIRFSNLPEVSEEQDDTTADYASGSTLRNHTSIWQFPNLVLGALALFCYVGAEVITGDTIINYGKAIGFSNDEAKHFTEYTLYGLLAGYVLGIVAIPRWISQQNALRYGMILALILTVGALVTDGFTSILCIALMGFAIAPTWPAVWPLALNRLGKFTKLGSALLIMAIAGGAVLPLLHGYLTDAVSPKIAYALLLPMFGFILYYAVSGYKKSSW</sequence>
<evidence type="ECO:0000256" key="3">
    <source>
        <dbReference type="ARBA" id="ARBA00009120"/>
    </source>
</evidence>
<evidence type="ECO:0000256" key="6">
    <source>
        <dbReference type="ARBA" id="ARBA00022989"/>
    </source>
</evidence>
<accession>A0A1P9WSV1</accession>
<evidence type="ECO:0000256" key="7">
    <source>
        <dbReference type="ARBA" id="ARBA00023136"/>
    </source>
</evidence>
<dbReference type="InterPro" id="IPR036259">
    <property type="entry name" value="MFS_trans_sf"/>
</dbReference>
<evidence type="ECO:0000313" key="11">
    <source>
        <dbReference type="Proteomes" id="UP000187941"/>
    </source>
</evidence>
<dbReference type="PROSITE" id="PS50850">
    <property type="entry name" value="MFS"/>
    <property type="match status" value="1"/>
</dbReference>
<dbReference type="Pfam" id="PF07690">
    <property type="entry name" value="MFS_1"/>
    <property type="match status" value="1"/>
</dbReference>
<feature type="transmembrane region" description="Helical" evidence="8">
    <location>
        <begin position="388"/>
        <end position="405"/>
    </location>
</feature>
<reference evidence="10 11" key="1">
    <citation type="submission" date="2016-01" db="EMBL/GenBank/DDBJ databases">
        <authorList>
            <person name="Oliw E.H."/>
        </authorList>
    </citation>
    <scope>NUCLEOTIDE SEQUENCE [LARGE SCALE GENOMIC DNA]</scope>
    <source>
        <strain evidence="10 11">DY10</strain>
    </source>
</reference>
<dbReference type="Gene3D" id="1.20.1250.20">
    <property type="entry name" value="MFS general substrate transporter like domains"/>
    <property type="match status" value="2"/>
</dbReference>
<feature type="domain" description="Major facilitator superfamily (MFS) profile" evidence="9">
    <location>
        <begin position="16"/>
        <end position="413"/>
    </location>
</feature>
<gene>
    <name evidence="10" type="ORF">AWR27_03365</name>
</gene>
<feature type="transmembrane region" description="Helical" evidence="8">
    <location>
        <begin position="53"/>
        <end position="74"/>
    </location>
</feature>
<dbReference type="CDD" id="cd17394">
    <property type="entry name" value="MFS_FucP_like"/>
    <property type="match status" value="1"/>
</dbReference>
<protein>
    <submittedName>
        <fullName evidence="10">MFS transporter</fullName>
    </submittedName>
</protein>
<organism evidence="10 11">
    <name type="scientific">Spirosoma montaniterrae</name>
    <dbReference type="NCBI Taxonomy" id="1178516"/>
    <lineage>
        <taxon>Bacteria</taxon>
        <taxon>Pseudomonadati</taxon>
        <taxon>Bacteroidota</taxon>
        <taxon>Cytophagia</taxon>
        <taxon>Cytophagales</taxon>
        <taxon>Cytophagaceae</taxon>
        <taxon>Spirosoma</taxon>
    </lineage>
</organism>
<evidence type="ECO:0000256" key="1">
    <source>
        <dbReference type="ARBA" id="ARBA00003321"/>
    </source>
</evidence>
<feature type="transmembrane region" description="Helical" evidence="8">
    <location>
        <begin position="17"/>
        <end position="41"/>
    </location>
</feature>
<comment type="subcellular location">
    <subcellularLocation>
        <location evidence="2">Cell inner membrane</location>
        <topology evidence="2">Multi-pass membrane protein</topology>
    </subcellularLocation>
</comment>
<evidence type="ECO:0000259" key="9">
    <source>
        <dbReference type="PROSITE" id="PS50850"/>
    </source>
</evidence>
<dbReference type="RefSeq" id="WP_077129901.1">
    <property type="nucleotide sequence ID" value="NZ_CP014263.1"/>
</dbReference>
<dbReference type="GO" id="GO:0055056">
    <property type="term" value="F:D-glucose transmembrane transporter activity"/>
    <property type="evidence" value="ECO:0007669"/>
    <property type="project" value="InterPro"/>
</dbReference>
<dbReference type="PANTHER" id="PTHR43702">
    <property type="entry name" value="L-FUCOSE-PROTON SYMPORTER"/>
    <property type="match status" value="1"/>
</dbReference>
<evidence type="ECO:0000256" key="5">
    <source>
        <dbReference type="ARBA" id="ARBA00022692"/>
    </source>
</evidence>
<feature type="transmembrane region" description="Helical" evidence="8">
    <location>
        <begin position="81"/>
        <end position="98"/>
    </location>
</feature>
<keyword evidence="4" id="KW-1003">Cell membrane</keyword>
<dbReference type="InterPro" id="IPR020846">
    <property type="entry name" value="MFS_dom"/>
</dbReference>
<dbReference type="KEGG" id="smon:AWR27_03365"/>
<dbReference type="GO" id="GO:0005354">
    <property type="term" value="F:galactose transmembrane transporter activity"/>
    <property type="evidence" value="ECO:0007669"/>
    <property type="project" value="InterPro"/>
</dbReference>
<dbReference type="SUPFAM" id="SSF103473">
    <property type="entry name" value="MFS general substrate transporter"/>
    <property type="match status" value="1"/>
</dbReference>
<dbReference type="EMBL" id="CP014263">
    <property type="protein sequence ID" value="AQG78461.1"/>
    <property type="molecule type" value="Genomic_DNA"/>
</dbReference>
<keyword evidence="7 8" id="KW-0472">Membrane</keyword>
<feature type="transmembrane region" description="Helical" evidence="8">
    <location>
        <begin position="358"/>
        <end position="376"/>
    </location>
</feature>
<comment type="function">
    <text evidence="1">Intake of glucose and galactose.</text>
</comment>
<dbReference type="STRING" id="1178516.AWR27_03365"/>
<dbReference type="InterPro" id="IPR050375">
    <property type="entry name" value="MFS_TsgA-like"/>
</dbReference>
<evidence type="ECO:0000256" key="4">
    <source>
        <dbReference type="ARBA" id="ARBA00022475"/>
    </source>
</evidence>
<proteinExistence type="inferred from homology"/>
<dbReference type="Proteomes" id="UP000187941">
    <property type="component" value="Chromosome"/>
</dbReference>
<comment type="similarity">
    <text evidence="3">Belongs to the major facilitator superfamily. FHS transporter (TC 2.A.1.7) family.</text>
</comment>
<evidence type="ECO:0000256" key="2">
    <source>
        <dbReference type="ARBA" id="ARBA00004429"/>
    </source>
</evidence>
<keyword evidence="5 8" id="KW-0812">Transmembrane</keyword>
<keyword evidence="6 8" id="KW-1133">Transmembrane helix</keyword>